<protein>
    <recommendedName>
        <fullName evidence="4">Protein SprT-like</fullName>
    </recommendedName>
</protein>
<dbReference type="HAMAP" id="MF_00745">
    <property type="entry name" value="SprT_like"/>
    <property type="match status" value="1"/>
</dbReference>
<dbReference type="InterPro" id="IPR023524">
    <property type="entry name" value="Uncharacterised_SprT-like"/>
</dbReference>
<dbReference type="Pfam" id="PF10263">
    <property type="entry name" value="SprT-like"/>
    <property type="match status" value="1"/>
</dbReference>
<evidence type="ECO:0000256" key="3">
    <source>
        <dbReference type="ARBA" id="ARBA00022833"/>
    </source>
</evidence>
<dbReference type="InterPro" id="IPR035240">
    <property type="entry name" value="SprT_Zn_ribbon"/>
</dbReference>
<feature type="binding site" evidence="4">
    <location>
        <position position="71"/>
    </location>
    <ligand>
        <name>Zn(2+)</name>
        <dbReference type="ChEBI" id="CHEBI:29105"/>
    </ligand>
</feature>
<dbReference type="InterPro" id="IPR006640">
    <property type="entry name" value="SprT-like_domain"/>
</dbReference>
<comment type="similarity">
    <text evidence="4">Belongs to the SprT family.</text>
</comment>
<proteinExistence type="inferred from homology"/>
<comment type="cofactor">
    <cofactor evidence="4">
        <name>Zn(2+)</name>
        <dbReference type="ChEBI" id="CHEBI:29105"/>
    </cofactor>
    <text evidence="4">Binds 1 zinc ion.</text>
</comment>
<dbReference type="KEGG" id="eff:skT53_03290"/>
<feature type="active site" evidence="4">
    <location>
        <position position="68"/>
    </location>
</feature>
<dbReference type="NCBIfam" id="NF003339">
    <property type="entry name" value="PRK04351.1"/>
    <property type="match status" value="1"/>
</dbReference>
<evidence type="ECO:0000256" key="4">
    <source>
        <dbReference type="HAMAP-Rule" id="MF_00745"/>
    </source>
</evidence>
<dbReference type="AlphaFoldDB" id="A0A7I8D5F7"/>
<dbReference type="EMBL" id="AP023366">
    <property type="protein sequence ID" value="BCJ85344.1"/>
    <property type="molecule type" value="Genomic_DNA"/>
</dbReference>
<keyword evidence="7" id="KW-1185">Reference proteome</keyword>
<dbReference type="GO" id="GO:0006950">
    <property type="term" value="P:response to stress"/>
    <property type="evidence" value="ECO:0007669"/>
    <property type="project" value="UniProtKB-ARBA"/>
</dbReference>
<keyword evidence="2 4" id="KW-0479">Metal-binding</keyword>
<dbReference type="GO" id="GO:0008270">
    <property type="term" value="F:zinc ion binding"/>
    <property type="evidence" value="ECO:0007669"/>
    <property type="project" value="UniProtKB-UniRule"/>
</dbReference>
<feature type="domain" description="SprT-like" evidence="5">
    <location>
        <begin position="4"/>
        <end position="148"/>
    </location>
</feature>
<evidence type="ECO:0000256" key="1">
    <source>
        <dbReference type="ARBA" id="ARBA00022490"/>
    </source>
</evidence>
<name>A0A7I8D5F7_9BACL</name>
<feature type="binding site" evidence="4">
    <location>
        <position position="67"/>
    </location>
    <ligand>
        <name>Zn(2+)</name>
        <dbReference type="ChEBI" id="CHEBI:29105"/>
    </ligand>
</feature>
<sequence>MTNEELQQLVEQLSDRFFGKPFLHRALFNSRLQTTGGRYLLGSHNIEINPRPLELYGMEELIGIVKHELCHYHLHLSRAGYRHKDADFKKLLQQVGGHRYCKDMGARRTVKVRYEYICTACGQKFERKRKLNTRKYCCGVCRGSFKLISQRRLS</sequence>
<dbReference type="GO" id="GO:0005737">
    <property type="term" value="C:cytoplasm"/>
    <property type="evidence" value="ECO:0007669"/>
    <property type="project" value="UniProtKB-SubCell"/>
</dbReference>
<accession>A0A7I8D5F7</accession>
<evidence type="ECO:0000256" key="2">
    <source>
        <dbReference type="ARBA" id="ARBA00022723"/>
    </source>
</evidence>
<comment type="subcellular location">
    <subcellularLocation>
        <location evidence="4">Cytoplasm</location>
    </subcellularLocation>
</comment>
<evidence type="ECO:0000313" key="6">
    <source>
        <dbReference type="EMBL" id="BCJ85344.1"/>
    </source>
</evidence>
<organism evidence="6 7">
    <name type="scientific">Effusibacillus dendaii</name>
    <dbReference type="NCBI Taxonomy" id="2743772"/>
    <lineage>
        <taxon>Bacteria</taxon>
        <taxon>Bacillati</taxon>
        <taxon>Bacillota</taxon>
        <taxon>Bacilli</taxon>
        <taxon>Bacillales</taxon>
        <taxon>Alicyclobacillaceae</taxon>
        <taxon>Effusibacillus</taxon>
    </lineage>
</organism>
<gene>
    <name evidence="6" type="primary">ydcK</name>
    <name evidence="6" type="ORF">skT53_03290</name>
</gene>
<dbReference type="SMART" id="SM00731">
    <property type="entry name" value="SprT"/>
    <property type="match status" value="1"/>
</dbReference>
<keyword evidence="3 4" id="KW-0862">Zinc</keyword>
<dbReference type="Proteomes" id="UP000593802">
    <property type="component" value="Chromosome"/>
</dbReference>
<evidence type="ECO:0000259" key="5">
    <source>
        <dbReference type="SMART" id="SM00731"/>
    </source>
</evidence>
<reference evidence="6 7" key="1">
    <citation type="submission" date="2020-08" db="EMBL/GenBank/DDBJ databases">
        <title>Complete Genome Sequence of Effusibacillus dendaii Strain skT53, Isolated from Farmland soil.</title>
        <authorList>
            <person name="Konishi T."/>
            <person name="Kawasaki H."/>
        </authorList>
    </citation>
    <scope>NUCLEOTIDE SEQUENCE [LARGE SCALE GENOMIC DNA]</scope>
    <source>
        <strain evidence="7">skT53</strain>
    </source>
</reference>
<evidence type="ECO:0000313" key="7">
    <source>
        <dbReference type="Proteomes" id="UP000593802"/>
    </source>
</evidence>
<dbReference type="Pfam" id="PF17283">
    <property type="entry name" value="Zn_ribbon_SprT"/>
    <property type="match status" value="1"/>
</dbReference>
<keyword evidence="1 4" id="KW-0963">Cytoplasm</keyword>
<dbReference type="RefSeq" id="WP_200759480.1">
    <property type="nucleotide sequence ID" value="NZ_AP023366.1"/>
</dbReference>